<feature type="region of interest" description="Disordered" evidence="1">
    <location>
        <begin position="1"/>
        <end position="81"/>
    </location>
</feature>
<evidence type="ECO:0000313" key="2">
    <source>
        <dbReference type="EMBL" id="KAI8033270.1"/>
    </source>
</evidence>
<reference evidence="2" key="1">
    <citation type="journal article" date="2023" name="Genome Biol. Evol.">
        <title>Long-read-based Genome Assembly of Drosophila gunungcola Reveals Fewer Chemosensory Genes in Flower-breeding Species.</title>
        <authorList>
            <person name="Negi A."/>
            <person name="Liao B.Y."/>
            <person name="Yeh S.D."/>
        </authorList>
    </citation>
    <scope>NUCLEOTIDE SEQUENCE</scope>
    <source>
        <strain evidence="2">Sukarami</strain>
    </source>
</reference>
<feature type="region of interest" description="Disordered" evidence="1">
    <location>
        <begin position="170"/>
        <end position="191"/>
    </location>
</feature>
<comment type="caution">
    <text evidence="2">The sequence shown here is derived from an EMBL/GenBank/DDBJ whole genome shotgun (WGS) entry which is preliminary data.</text>
</comment>
<gene>
    <name evidence="2" type="ORF">M5D96_013986</name>
</gene>
<evidence type="ECO:0000256" key="1">
    <source>
        <dbReference type="SAM" id="MobiDB-lite"/>
    </source>
</evidence>
<feature type="compositionally biased region" description="Basic and acidic residues" evidence="1">
    <location>
        <begin position="1"/>
        <end position="12"/>
    </location>
</feature>
<feature type="compositionally biased region" description="Polar residues" evidence="1">
    <location>
        <begin position="27"/>
        <end position="38"/>
    </location>
</feature>
<protein>
    <submittedName>
        <fullName evidence="2">Uncharacterized protein</fullName>
    </submittedName>
</protein>
<proteinExistence type="predicted"/>
<name>A0A9P9YAV3_9MUSC</name>
<organism evidence="2 3">
    <name type="scientific">Drosophila gunungcola</name>
    <name type="common">fruit fly</name>
    <dbReference type="NCBI Taxonomy" id="103775"/>
    <lineage>
        <taxon>Eukaryota</taxon>
        <taxon>Metazoa</taxon>
        <taxon>Ecdysozoa</taxon>
        <taxon>Arthropoda</taxon>
        <taxon>Hexapoda</taxon>
        <taxon>Insecta</taxon>
        <taxon>Pterygota</taxon>
        <taxon>Neoptera</taxon>
        <taxon>Endopterygota</taxon>
        <taxon>Diptera</taxon>
        <taxon>Brachycera</taxon>
        <taxon>Muscomorpha</taxon>
        <taxon>Ephydroidea</taxon>
        <taxon>Drosophilidae</taxon>
        <taxon>Drosophila</taxon>
        <taxon>Sophophora</taxon>
    </lineage>
</organism>
<keyword evidence="3" id="KW-1185">Reference proteome</keyword>
<dbReference type="EMBL" id="JAMKOV010000156">
    <property type="protein sequence ID" value="KAI8033270.1"/>
    <property type="molecule type" value="Genomic_DNA"/>
</dbReference>
<accession>A0A9P9YAV3</accession>
<feature type="compositionally biased region" description="Acidic residues" evidence="1">
    <location>
        <begin position="72"/>
        <end position="81"/>
    </location>
</feature>
<evidence type="ECO:0000313" key="3">
    <source>
        <dbReference type="Proteomes" id="UP001059596"/>
    </source>
</evidence>
<dbReference type="OrthoDB" id="7872018at2759"/>
<dbReference type="AlphaFoldDB" id="A0A9P9YAV3"/>
<sequence>MSRPPAVRERKPGIGSNPKLGFEARRISTSKTSDSEPSGSRKYLKSGQTVRVPIETQGRNSSLPDSGYDAGLDTDDANDYDPDEMAIKHSRDRRRANSFVYPEPIPSNRLGGFLRVLARSLHHCSMRIAAGFGLSRQQAGWYKNCWNTRPDSQPKGINLLCSHKKIEEHSAPNLNSNTETEPRKIGSSTTL</sequence>
<dbReference type="Proteomes" id="UP001059596">
    <property type="component" value="Unassembled WGS sequence"/>
</dbReference>